<keyword evidence="3" id="KW-1185">Reference proteome</keyword>
<dbReference type="Gene3D" id="3.10.180.10">
    <property type="entry name" value="2,3-Dihydroxybiphenyl 1,2-Dioxygenase, domain 1"/>
    <property type="match status" value="1"/>
</dbReference>
<feature type="domain" description="Glyoxalase/fosfomycin resistance/dioxygenase" evidence="1">
    <location>
        <begin position="6"/>
        <end position="125"/>
    </location>
</feature>
<dbReference type="PANTHER" id="PTHR36503">
    <property type="entry name" value="BLR2520 PROTEIN"/>
    <property type="match status" value="1"/>
</dbReference>
<gene>
    <name evidence="2" type="ORF">CEV31_2127</name>
</gene>
<protein>
    <submittedName>
        <fullName evidence="2">Glyoxalase/Bleomycin resistance /Dioxygenase superfamily protein</fullName>
    </submittedName>
</protein>
<reference evidence="2 3" key="1">
    <citation type="submission" date="2017-07" db="EMBL/GenBank/DDBJ databases">
        <title>Phylogenetic study on the rhizospheric bacterium Ochrobactrum sp. A44.</title>
        <authorList>
            <person name="Krzyzanowska D.M."/>
            <person name="Ossowicki A."/>
            <person name="Rajewska M."/>
            <person name="Maciag T."/>
            <person name="Kaczynski Z."/>
            <person name="Czerwicka M."/>
            <person name="Jafra S."/>
        </authorList>
    </citation>
    <scope>NUCLEOTIDE SEQUENCE [LARGE SCALE GENOMIC DNA]</scope>
    <source>
        <strain evidence="2 3">DSM 7216</strain>
    </source>
</reference>
<dbReference type="InterPro" id="IPR004360">
    <property type="entry name" value="Glyas_Fos-R_dOase_dom"/>
</dbReference>
<organism evidence="2 3">
    <name type="scientific">Brucella thiophenivorans</name>
    <dbReference type="NCBI Taxonomy" id="571255"/>
    <lineage>
        <taxon>Bacteria</taxon>
        <taxon>Pseudomonadati</taxon>
        <taxon>Pseudomonadota</taxon>
        <taxon>Alphaproteobacteria</taxon>
        <taxon>Hyphomicrobiales</taxon>
        <taxon>Brucellaceae</taxon>
        <taxon>Brucella/Ochrobactrum group</taxon>
        <taxon>Brucella</taxon>
    </lineage>
</organism>
<comment type="caution">
    <text evidence="2">The sequence shown here is derived from an EMBL/GenBank/DDBJ whole genome shotgun (WGS) entry which is preliminary data.</text>
</comment>
<accession>A0A256FVL4</accession>
<dbReference type="OrthoDB" id="9798430at2"/>
<dbReference type="Proteomes" id="UP000215590">
    <property type="component" value="Unassembled WGS sequence"/>
</dbReference>
<name>A0A256FVL4_9HYPH</name>
<dbReference type="RefSeq" id="WP_094506907.1">
    <property type="nucleotide sequence ID" value="NZ_JBHEEK010000002.1"/>
</dbReference>
<evidence type="ECO:0000313" key="3">
    <source>
        <dbReference type="Proteomes" id="UP000215590"/>
    </source>
</evidence>
<dbReference type="Pfam" id="PF00903">
    <property type="entry name" value="Glyoxalase"/>
    <property type="match status" value="1"/>
</dbReference>
<evidence type="ECO:0000313" key="2">
    <source>
        <dbReference type="EMBL" id="OYR18790.1"/>
    </source>
</evidence>
<proteinExistence type="predicted"/>
<dbReference type="GO" id="GO:0051213">
    <property type="term" value="F:dioxygenase activity"/>
    <property type="evidence" value="ECO:0007669"/>
    <property type="project" value="UniProtKB-KW"/>
</dbReference>
<dbReference type="SUPFAM" id="SSF54593">
    <property type="entry name" value="Glyoxalase/Bleomycin resistance protein/Dihydroxybiphenyl dioxygenase"/>
    <property type="match status" value="1"/>
</dbReference>
<dbReference type="InterPro" id="IPR029068">
    <property type="entry name" value="Glyas_Bleomycin-R_OHBP_Dase"/>
</dbReference>
<dbReference type="CDD" id="cd09012">
    <property type="entry name" value="VOC_like"/>
    <property type="match status" value="1"/>
</dbReference>
<keyword evidence="2" id="KW-0560">Oxidoreductase</keyword>
<dbReference type="AlphaFoldDB" id="A0A256FVL4"/>
<keyword evidence="2" id="KW-0223">Dioxygenase</keyword>
<dbReference type="PANTHER" id="PTHR36503:SF2">
    <property type="entry name" value="BLR2408 PROTEIN"/>
    <property type="match status" value="1"/>
</dbReference>
<dbReference type="EMBL" id="NNRJ01000019">
    <property type="protein sequence ID" value="OYR18790.1"/>
    <property type="molecule type" value="Genomic_DNA"/>
</dbReference>
<evidence type="ECO:0000259" key="1">
    <source>
        <dbReference type="Pfam" id="PF00903"/>
    </source>
</evidence>
<sequence>MPKLIFVNLPVKDVARSTEFYEKVGATKNPMFSDETASCMVFSDTIHAMVLSHEKFSQFTPKKIADANETSEVLICISADSKAEVDEIVEKAAKAGGRADPSAKQDYGFMYGRSFEDLDGHIWELMWMDMEAAAKAMS</sequence>